<dbReference type="AlphaFoldDB" id="A0A4P2PWM9"/>
<name>A0A4P2PWM9_SORCE</name>
<sequence length="292" mass="31128">MRTVTFYALATLALIGCYSPVSDDDLPERDPSKLILFFSGFQENARSCDPDGKLLWEGWTDWGEDPGPDQCEPCECTPAACVRPSEVFANTSSCPGGTPVVTLNGGTSWDGACKAGPSSVTSSDYVSVTFEPPALADCSPVAPVPAPSRKNLSFVRACLPGASEIIPTLFRVCYLPQDNGECWRGRQARLEFPVYTDTRTCTPCSCGAPRGGKCTVQTALYSDEDCVDKVGSVAISNADYPICTPEIDGEIAAMRSVWTQNEAGTCAPSTDPTIASGKLERSETAVICCDPW</sequence>
<proteinExistence type="predicted"/>
<reference evidence="2 3" key="1">
    <citation type="submission" date="2015-09" db="EMBL/GenBank/DDBJ databases">
        <title>Sorangium comparison.</title>
        <authorList>
            <person name="Zaburannyi N."/>
            <person name="Bunk B."/>
            <person name="Overmann J."/>
            <person name="Mueller R."/>
        </authorList>
    </citation>
    <scope>NUCLEOTIDE SEQUENCE [LARGE SCALE GENOMIC DNA]</scope>
    <source>
        <strain evidence="2 3">So ceGT47</strain>
    </source>
</reference>
<dbReference type="Proteomes" id="UP000295781">
    <property type="component" value="Chromosome"/>
</dbReference>
<keyword evidence="1" id="KW-0732">Signal</keyword>
<organism evidence="2 3">
    <name type="scientific">Sorangium cellulosum</name>
    <name type="common">Polyangium cellulosum</name>
    <dbReference type="NCBI Taxonomy" id="56"/>
    <lineage>
        <taxon>Bacteria</taxon>
        <taxon>Pseudomonadati</taxon>
        <taxon>Myxococcota</taxon>
        <taxon>Polyangia</taxon>
        <taxon>Polyangiales</taxon>
        <taxon>Polyangiaceae</taxon>
        <taxon>Sorangium</taxon>
    </lineage>
</organism>
<evidence type="ECO:0000313" key="2">
    <source>
        <dbReference type="EMBL" id="AUX20873.1"/>
    </source>
</evidence>
<protein>
    <recommendedName>
        <fullName evidence="4">Secreted protein</fullName>
    </recommendedName>
</protein>
<dbReference type="EMBL" id="CP012670">
    <property type="protein sequence ID" value="AUX20873.1"/>
    <property type="molecule type" value="Genomic_DNA"/>
</dbReference>
<dbReference type="PROSITE" id="PS51257">
    <property type="entry name" value="PROKAR_LIPOPROTEIN"/>
    <property type="match status" value="1"/>
</dbReference>
<feature type="chain" id="PRO_5020444215" description="Secreted protein" evidence="1">
    <location>
        <begin position="24"/>
        <end position="292"/>
    </location>
</feature>
<evidence type="ECO:0000313" key="3">
    <source>
        <dbReference type="Proteomes" id="UP000295781"/>
    </source>
</evidence>
<gene>
    <name evidence="2" type="ORF">SOCEGT47_013490</name>
</gene>
<evidence type="ECO:0008006" key="4">
    <source>
        <dbReference type="Google" id="ProtNLM"/>
    </source>
</evidence>
<evidence type="ECO:0000256" key="1">
    <source>
        <dbReference type="SAM" id="SignalP"/>
    </source>
</evidence>
<feature type="signal peptide" evidence="1">
    <location>
        <begin position="1"/>
        <end position="23"/>
    </location>
</feature>
<accession>A0A4P2PWM9</accession>